<evidence type="ECO:0000313" key="3">
    <source>
        <dbReference type="Proteomes" id="UP001617907"/>
    </source>
</evidence>
<gene>
    <name evidence="2" type="ORF">ACIQFM_06695</name>
</gene>
<keyword evidence="3" id="KW-1185">Reference proteome</keyword>
<dbReference type="EMBL" id="JBIVPC010000003">
    <property type="protein sequence ID" value="MFJ6035929.1"/>
    <property type="molecule type" value="Genomic_DNA"/>
</dbReference>
<feature type="region of interest" description="Disordered" evidence="1">
    <location>
        <begin position="58"/>
        <end position="81"/>
    </location>
</feature>
<name>A0ABW8H698_9ACTN</name>
<dbReference type="Proteomes" id="UP001617907">
    <property type="component" value="Unassembled WGS sequence"/>
</dbReference>
<feature type="compositionally biased region" description="Polar residues" evidence="1">
    <location>
        <begin position="66"/>
        <end position="81"/>
    </location>
</feature>
<comment type="caution">
    <text evidence="2">The sequence shown here is derived from an EMBL/GenBank/DDBJ whole genome shotgun (WGS) entry which is preliminary data.</text>
</comment>
<sequence>MYQPVPLRHEGFDLLERFFGDRPVLIADAGTYLEKREAVVDQVVHRLACRNDSGVGRVEERAEQLSKMQLNKRSSLDNLPQ</sequence>
<reference evidence="2 3" key="1">
    <citation type="submission" date="2024-10" db="EMBL/GenBank/DDBJ databases">
        <title>The Natural Products Discovery Center: Release of the First 8490 Sequenced Strains for Exploring Actinobacteria Biosynthetic Diversity.</title>
        <authorList>
            <person name="Kalkreuter E."/>
            <person name="Kautsar S.A."/>
            <person name="Yang D."/>
            <person name="Bader C.D."/>
            <person name="Teijaro C.N."/>
            <person name="Fluegel L."/>
            <person name="Davis C.M."/>
            <person name="Simpson J.R."/>
            <person name="Lauterbach L."/>
            <person name="Steele A.D."/>
            <person name="Gui C."/>
            <person name="Meng S."/>
            <person name="Li G."/>
            <person name="Viehrig K."/>
            <person name="Ye F."/>
            <person name="Su P."/>
            <person name="Kiefer A.F."/>
            <person name="Nichols A."/>
            <person name="Cepeda A.J."/>
            <person name="Yan W."/>
            <person name="Fan B."/>
            <person name="Jiang Y."/>
            <person name="Adhikari A."/>
            <person name="Zheng C.-J."/>
            <person name="Schuster L."/>
            <person name="Cowan T.M."/>
            <person name="Smanski M.J."/>
            <person name="Chevrette M.G."/>
            <person name="De Carvalho L.P.S."/>
            <person name="Shen B."/>
        </authorList>
    </citation>
    <scope>NUCLEOTIDE SEQUENCE [LARGE SCALE GENOMIC DNA]</scope>
    <source>
        <strain evidence="2 3">NPDC093086</strain>
    </source>
</reference>
<accession>A0ABW8H698</accession>
<protein>
    <submittedName>
        <fullName evidence="2">Uncharacterized protein</fullName>
    </submittedName>
</protein>
<evidence type="ECO:0000256" key="1">
    <source>
        <dbReference type="SAM" id="MobiDB-lite"/>
    </source>
</evidence>
<dbReference type="RefSeq" id="WP_350890985.1">
    <property type="nucleotide sequence ID" value="NZ_JBEOTR010000012.1"/>
</dbReference>
<proteinExistence type="predicted"/>
<organism evidence="2 3">
    <name type="scientific">Streptomyces ardesiacus</name>
    <dbReference type="NCBI Taxonomy" id="285564"/>
    <lineage>
        <taxon>Bacteria</taxon>
        <taxon>Bacillati</taxon>
        <taxon>Actinomycetota</taxon>
        <taxon>Actinomycetes</taxon>
        <taxon>Kitasatosporales</taxon>
        <taxon>Streptomycetaceae</taxon>
        <taxon>Streptomyces</taxon>
    </lineage>
</organism>
<evidence type="ECO:0000313" key="2">
    <source>
        <dbReference type="EMBL" id="MFJ6035929.1"/>
    </source>
</evidence>